<dbReference type="RefSeq" id="WP_277909192.1">
    <property type="nucleotide sequence ID" value="NZ_VBTY01000026.1"/>
</dbReference>
<accession>A0A9X4M8U8</accession>
<dbReference type="EMBL" id="VBTY01000026">
    <property type="protein sequence ID" value="MDG3493910.1"/>
    <property type="molecule type" value="Genomic_DNA"/>
</dbReference>
<keyword evidence="2" id="KW-1185">Reference proteome</keyword>
<reference evidence="1" key="1">
    <citation type="submission" date="2019-05" db="EMBL/GenBank/DDBJ databases">
        <title>Whole genome sequencing of Pseudanabaena catenata USMAC16.</title>
        <authorList>
            <person name="Khan Z."/>
            <person name="Omar W.M."/>
            <person name="Convey P."/>
            <person name="Merican F."/>
            <person name="Najimudin N."/>
        </authorList>
    </citation>
    <scope>NUCLEOTIDE SEQUENCE</scope>
    <source>
        <strain evidence="1">USMAC16</strain>
    </source>
</reference>
<evidence type="ECO:0000313" key="1">
    <source>
        <dbReference type="EMBL" id="MDG3493910.1"/>
    </source>
</evidence>
<gene>
    <name evidence="1" type="ORF">FEV09_05005</name>
</gene>
<dbReference type="AlphaFoldDB" id="A0A9X4M8U8"/>
<proteinExistence type="predicted"/>
<protein>
    <submittedName>
        <fullName evidence="1">Uncharacterized protein</fullName>
    </submittedName>
</protein>
<name>A0A9X4M8U8_9CYAN</name>
<comment type="caution">
    <text evidence="1">The sequence shown here is derived from an EMBL/GenBank/DDBJ whole genome shotgun (WGS) entry which is preliminary data.</text>
</comment>
<dbReference type="Proteomes" id="UP001152872">
    <property type="component" value="Unassembled WGS sequence"/>
</dbReference>
<evidence type="ECO:0000313" key="2">
    <source>
        <dbReference type="Proteomes" id="UP001152872"/>
    </source>
</evidence>
<sequence length="44" mass="5060">MLQQVITIQIGAVNQVRLSHITAQQLDNTALHNNMRWSSDIRMI</sequence>
<organism evidence="1 2">
    <name type="scientific">Pseudanabaena catenata USMAC16</name>
    <dbReference type="NCBI Taxonomy" id="1855837"/>
    <lineage>
        <taxon>Bacteria</taxon>
        <taxon>Bacillati</taxon>
        <taxon>Cyanobacteriota</taxon>
        <taxon>Cyanophyceae</taxon>
        <taxon>Pseudanabaenales</taxon>
        <taxon>Pseudanabaenaceae</taxon>
        <taxon>Pseudanabaena</taxon>
    </lineage>
</organism>